<dbReference type="Gene3D" id="3.30.900.10">
    <property type="entry name" value="HORMA domain"/>
    <property type="match status" value="1"/>
</dbReference>
<dbReference type="OrthoDB" id="1928087at2759"/>
<dbReference type="InterPro" id="IPR051294">
    <property type="entry name" value="HORMA_MeioticProgression"/>
</dbReference>
<sequence length="839" mass="93046">MQSQALRQKTAISPQQSLAVVKTLLSASFGCIAYLRNLLPEENFGEGRLTSAEQGNMSFESASQETAVGEARRNYSNVKIKTVTRGYSPEADKLLDYLENGIFHALERQYLKSFIFAIYLDNEDPNNIVEAYTYDFSYRTIPGTNTVVPIMTLGEDLMKMTLNGQPPPEDPVALATMKGVVPTLGDVKKSVKALIKNLVMVIQMMDALPKRRYATFKLFYRDNTPEDYEPPYFRPGDPDKDKFIFTTHGKSEVPEKSSIGKVLTPHHGVDVHVESVVSFLPSVENNEAQYAGCASLGGISISAPSSTAAAAKQAELQRKDAECRAIVWDAEKISALSDLDADGEVDPDYADDSGIGFSIPLGVRMPDGTIAPISPSDDSMQIDPEAEAEYCGQREIAPSRVGRLQEMARVEPDMLIEPTQPLESTQCVEDVSQADTEKQTQLQETLGQSSVISRGIDTQVLKDMLLQAQSGSTINGTEDSEMLDLETQREIHESIESFSSGSRTMRSKKANANPLTRRSFSVEAIGHEEDIKCACELTANVDDCLKCEGPCGRWYHIWCMGYHFMQDRRLLDEFICVGCLLRGDVNFELIRHSFPDIMLNFKDIATFRRAIKLAETKQPESLKSFKRVMGDCPASLAQQLWKRLEMEGFIILEITETDSSGMLVTRTQVKSSHKKAKRKTKETSRYIFNFPIKKTAVYNDYFDPCSEVEKKLLGLKGPGRKGKNKSRKQGGGDKNCVAGNAEQVNEQSSVIDPILPPDPIQPIVRDSAVIVNPGTVDSAILDATAEHHTFEIESQTQEDTQLADPFLNADLKRKISSEDQARTSKKVKISIGDGIDIEE</sequence>
<organism evidence="8 9">
    <name type="scientific">Rickenella mellea</name>
    <dbReference type="NCBI Taxonomy" id="50990"/>
    <lineage>
        <taxon>Eukaryota</taxon>
        <taxon>Fungi</taxon>
        <taxon>Dikarya</taxon>
        <taxon>Basidiomycota</taxon>
        <taxon>Agaricomycotina</taxon>
        <taxon>Agaricomycetes</taxon>
        <taxon>Hymenochaetales</taxon>
        <taxon>Rickenellaceae</taxon>
        <taxon>Rickenella</taxon>
    </lineage>
</organism>
<feature type="region of interest" description="Disordered" evidence="6">
    <location>
        <begin position="715"/>
        <end position="736"/>
    </location>
</feature>
<evidence type="ECO:0000313" key="8">
    <source>
        <dbReference type="EMBL" id="TDL24968.1"/>
    </source>
</evidence>
<evidence type="ECO:0000256" key="2">
    <source>
        <dbReference type="ARBA" id="ARBA00004286"/>
    </source>
</evidence>
<dbReference type="PANTHER" id="PTHR48225:SF7">
    <property type="entry name" value="MEIOSIS-SPECIFIC PROTEIN HOP1"/>
    <property type="match status" value="1"/>
</dbReference>
<evidence type="ECO:0000259" key="7">
    <source>
        <dbReference type="PROSITE" id="PS50815"/>
    </source>
</evidence>
<keyword evidence="4" id="KW-0539">Nucleus</keyword>
<gene>
    <name evidence="8" type="ORF">BD410DRAFT_766611</name>
</gene>
<dbReference type="EMBL" id="ML170165">
    <property type="protein sequence ID" value="TDL24968.1"/>
    <property type="molecule type" value="Genomic_DNA"/>
</dbReference>
<dbReference type="PANTHER" id="PTHR48225">
    <property type="entry name" value="HORMA DOMAIN-CONTAINING PROTEIN 1"/>
    <property type="match status" value="1"/>
</dbReference>
<dbReference type="Proteomes" id="UP000294933">
    <property type="component" value="Unassembled WGS sequence"/>
</dbReference>
<keyword evidence="5" id="KW-0469">Meiosis</keyword>
<reference evidence="8 9" key="1">
    <citation type="submission" date="2018-06" db="EMBL/GenBank/DDBJ databases">
        <title>A transcriptomic atlas of mushroom development highlights an independent origin of complex multicellularity.</title>
        <authorList>
            <consortium name="DOE Joint Genome Institute"/>
            <person name="Krizsan K."/>
            <person name="Almasi E."/>
            <person name="Merenyi Z."/>
            <person name="Sahu N."/>
            <person name="Viragh M."/>
            <person name="Koszo T."/>
            <person name="Mondo S."/>
            <person name="Kiss B."/>
            <person name="Balint B."/>
            <person name="Kues U."/>
            <person name="Barry K."/>
            <person name="Hegedus J.C."/>
            <person name="Henrissat B."/>
            <person name="Johnson J."/>
            <person name="Lipzen A."/>
            <person name="Ohm R."/>
            <person name="Nagy I."/>
            <person name="Pangilinan J."/>
            <person name="Yan J."/>
            <person name="Xiong Y."/>
            <person name="Grigoriev I.V."/>
            <person name="Hibbett D.S."/>
            <person name="Nagy L.G."/>
        </authorList>
    </citation>
    <scope>NUCLEOTIDE SEQUENCE [LARGE SCALE GENOMIC DNA]</scope>
    <source>
        <strain evidence="8 9">SZMC22713</strain>
    </source>
</reference>
<protein>
    <submittedName>
        <fullName evidence="8">DNA-binding protein</fullName>
    </submittedName>
</protein>
<name>A0A4Y7QCL3_9AGAM</name>
<feature type="domain" description="HORMA" evidence="7">
    <location>
        <begin position="15"/>
        <end position="273"/>
    </location>
</feature>
<evidence type="ECO:0000313" key="9">
    <source>
        <dbReference type="Proteomes" id="UP000294933"/>
    </source>
</evidence>
<dbReference type="AlphaFoldDB" id="A0A4Y7QCL3"/>
<dbReference type="Gene3D" id="3.30.40.10">
    <property type="entry name" value="Zinc/RING finger domain, C3HC4 (zinc finger)"/>
    <property type="match status" value="1"/>
</dbReference>
<dbReference type="GO" id="GO:0051598">
    <property type="term" value="P:meiotic recombination checkpoint signaling"/>
    <property type="evidence" value="ECO:0007669"/>
    <property type="project" value="TreeGrafter"/>
</dbReference>
<dbReference type="GO" id="GO:0005634">
    <property type="term" value="C:nucleus"/>
    <property type="evidence" value="ECO:0007669"/>
    <property type="project" value="UniProtKB-SubCell"/>
</dbReference>
<keyword evidence="9" id="KW-1185">Reference proteome</keyword>
<dbReference type="PROSITE" id="PS50815">
    <property type="entry name" value="HORMA"/>
    <property type="match status" value="1"/>
</dbReference>
<evidence type="ECO:0000256" key="6">
    <source>
        <dbReference type="SAM" id="MobiDB-lite"/>
    </source>
</evidence>
<dbReference type="InterPro" id="IPR036570">
    <property type="entry name" value="HORMA_dom_sf"/>
</dbReference>
<dbReference type="GO" id="GO:0005694">
    <property type="term" value="C:chromosome"/>
    <property type="evidence" value="ECO:0007669"/>
    <property type="project" value="UniProtKB-SubCell"/>
</dbReference>
<evidence type="ECO:0000256" key="5">
    <source>
        <dbReference type="ARBA" id="ARBA00023254"/>
    </source>
</evidence>
<keyword evidence="3" id="KW-0158">Chromosome</keyword>
<dbReference type="VEuPathDB" id="FungiDB:BD410DRAFT_766611"/>
<dbReference type="InterPro" id="IPR003511">
    <property type="entry name" value="HORMA_dom"/>
</dbReference>
<comment type="subcellular location">
    <subcellularLocation>
        <location evidence="2">Chromosome</location>
    </subcellularLocation>
    <subcellularLocation>
        <location evidence="1">Nucleus</location>
    </subcellularLocation>
</comment>
<evidence type="ECO:0000256" key="3">
    <source>
        <dbReference type="ARBA" id="ARBA00022454"/>
    </source>
</evidence>
<dbReference type="GO" id="GO:0007130">
    <property type="term" value="P:synaptonemal complex assembly"/>
    <property type="evidence" value="ECO:0007669"/>
    <property type="project" value="TreeGrafter"/>
</dbReference>
<keyword evidence="8" id="KW-0238">DNA-binding</keyword>
<evidence type="ECO:0000256" key="4">
    <source>
        <dbReference type="ARBA" id="ARBA00023242"/>
    </source>
</evidence>
<feature type="compositionally biased region" description="Basic residues" evidence="6">
    <location>
        <begin position="718"/>
        <end position="728"/>
    </location>
</feature>
<dbReference type="InterPro" id="IPR013083">
    <property type="entry name" value="Znf_RING/FYVE/PHD"/>
</dbReference>
<proteinExistence type="predicted"/>
<accession>A0A4Y7QCL3</accession>
<dbReference type="InterPro" id="IPR011011">
    <property type="entry name" value="Znf_FYVE_PHD"/>
</dbReference>
<dbReference type="SUPFAM" id="SSF56019">
    <property type="entry name" value="The spindle assembly checkpoint protein mad2"/>
    <property type="match status" value="1"/>
</dbReference>
<dbReference type="STRING" id="50990.A0A4Y7QCL3"/>
<dbReference type="SUPFAM" id="SSF57903">
    <property type="entry name" value="FYVE/PHD zinc finger"/>
    <property type="match status" value="1"/>
</dbReference>
<evidence type="ECO:0000256" key="1">
    <source>
        <dbReference type="ARBA" id="ARBA00004123"/>
    </source>
</evidence>
<dbReference type="Pfam" id="PF02301">
    <property type="entry name" value="HORMA"/>
    <property type="match status" value="1"/>
</dbReference>
<dbReference type="GO" id="GO:0003677">
    <property type="term" value="F:DNA binding"/>
    <property type="evidence" value="ECO:0007669"/>
    <property type="project" value="UniProtKB-KW"/>
</dbReference>